<dbReference type="AlphaFoldDB" id="I4AFB1"/>
<dbReference type="Proteomes" id="UP000006054">
    <property type="component" value="Chromosome"/>
</dbReference>
<evidence type="ECO:0000313" key="1">
    <source>
        <dbReference type="EMBL" id="AFM02646.1"/>
    </source>
</evidence>
<dbReference type="EMBL" id="CP003345">
    <property type="protein sequence ID" value="AFM02646.1"/>
    <property type="molecule type" value="Genomic_DNA"/>
</dbReference>
<reference evidence="2" key="1">
    <citation type="submission" date="2012-06" db="EMBL/GenBank/DDBJ databases">
        <title>The complete genome of Flexibacter litoralis DSM 6794.</title>
        <authorList>
            <person name="Lucas S."/>
            <person name="Copeland A."/>
            <person name="Lapidus A."/>
            <person name="Glavina del Rio T."/>
            <person name="Dalin E."/>
            <person name="Tice H."/>
            <person name="Bruce D."/>
            <person name="Goodwin L."/>
            <person name="Pitluck S."/>
            <person name="Peters L."/>
            <person name="Ovchinnikova G."/>
            <person name="Lu M."/>
            <person name="Kyrpides N."/>
            <person name="Mavromatis K."/>
            <person name="Ivanova N."/>
            <person name="Brettin T."/>
            <person name="Detter J.C."/>
            <person name="Han C."/>
            <person name="Larimer F."/>
            <person name="Land M."/>
            <person name="Hauser L."/>
            <person name="Markowitz V."/>
            <person name="Cheng J.-F."/>
            <person name="Hugenholtz P."/>
            <person name="Woyke T."/>
            <person name="Wu D."/>
            <person name="Spring S."/>
            <person name="Lang E."/>
            <person name="Kopitz M."/>
            <person name="Brambilla E."/>
            <person name="Klenk H.-P."/>
            <person name="Eisen J.A."/>
        </authorList>
    </citation>
    <scope>NUCLEOTIDE SEQUENCE [LARGE SCALE GENOMIC DNA]</scope>
    <source>
        <strain evidence="2">ATCC 23117 / DSM 6794 / NBRC 15988 / NCIMB 1366 / Sio-4</strain>
    </source>
</reference>
<dbReference type="KEGG" id="fli:Fleli_0146"/>
<accession>I4AFB1</accession>
<protein>
    <submittedName>
        <fullName evidence="1">Uncharacterized protein</fullName>
    </submittedName>
</protein>
<name>I4AFB1_BERLS</name>
<organism evidence="1 2">
    <name type="scientific">Bernardetia litoralis (strain ATCC 23117 / DSM 6794 / NBRC 15988 / NCIMB 1366 / Fx l1 / Sio-4)</name>
    <name type="common">Flexibacter litoralis</name>
    <dbReference type="NCBI Taxonomy" id="880071"/>
    <lineage>
        <taxon>Bacteria</taxon>
        <taxon>Pseudomonadati</taxon>
        <taxon>Bacteroidota</taxon>
        <taxon>Cytophagia</taxon>
        <taxon>Cytophagales</taxon>
        <taxon>Bernardetiaceae</taxon>
        <taxon>Bernardetia</taxon>
    </lineage>
</organism>
<evidence type="ECO:0000313" key="2">
    <source>
        <dbReference type="Proteomes" id="UP000006054"/>
    </source>
</evidence>
<keyword evidence="2" id="KW-1185">Reference proteome</keyword>
<sequence precursor="true">MKIIYICVFLLLLLECNYLKAQDSVYCEENLIKRNFVSLKQPTDSLIYREFINIHGKDTLVFKVDISKGSKYFIECIDYYGGGRIERELVLPHNTIKAGQSYKMKNTNVMINSPIKEGIHTFIVYLLDNHKYCIEFTVSIVKKE</sequence>
<gene>
    <name evidence="1" type="ordered locus">Fleli_0146</name>
</gene>
<proteinExistence type="predicted"/>
<dbReference type="HOGENOM" id="CLU_1793614_0_0_10"/>
<dbReference type="STRING" id="880071.Fleli_0146"/>